<dbReference type="RefSeq" id="WP_158638535.1">
    <property type="nucleotide sequence ID" value="NZ_VOQF01000002.1"/>
</dbReference>
<evidence type="ECO:0000313" key="2">
    <source>
        <dbReference type="Proteomes" id="UP000321363"/>
    </source>
</evidence>
<sequence>MLKKQNVIDLEINYVDTLPALSFVEVIINEKIKIAYDMQDGYLLGKEKTDNYIEKLDFYFKRSFNNEIHSNNKKASSIIPLGLN</sequence>
<gene>
    <name evidence="1" type="ORF">FS935_04700</name>
</gene>
<dbReference type="EMBL" id="VOQF01000002">
    <property type="protein sequence ID" value="TXC92358.1"/>
    <property type="molecule type" value="Genomic_DNA"/>
</dbReference>
<keyword evidence="2" id="KW-1185">Reference proteome</keyword>
<comment type="caution">
    <text evidence="1">The sequence shown here is derived from an EMBL/GenBank/DDBJ whole genome shotgun (WGS) entry which is preliminary data.</text>
</comment>
<accession>A0A5C6W374</accession>
<evidence type="ECO:0000313" key="1">
    <source>
        <dbReference type="EMBL" id="TXC92358.1"/>
    </source>
</evidence>
<reference evidence="1 2" key="1">
    <citation type="journal article" date="2005" name="Int. J. Syst. Evol. Microbiol.">
        <title>Bacillus litoralis sp. nov., isolated from a tidal flat of the Yellow Sea in Korea.</title>
        <authorList>
            <person name="Yoon J.H."/>
            <person name="Oh T.K."/>
        </authorList>
    </citation>
    <scope>NUCLEOTIDE SEQUENCE [LARGE SCALE GENOMIC DNA]</scope>
    <source>
        <strain evidence="1 2">SW-211</strain>
    </source>
</reference>
<protein>
    <submittedName>
        <fullName evidence="1">Uncharacterized protein</fullName>
    </submittedName>
</protein>
<dbReference type="Proteomes" id="UP000321363">
    <property type="component" value="Unassembled WGS sequence"/>
</dbReference>
<proteinExistence type="predicted"/>
<name>A0A5C6W374_9BACI</name>
<dbReference type="OrthoDB" id="6336595at2"/>
<organism evidence="1 2">
    <name type="scientific">Metabacillus litoralis</name>
    <dbReference type="NCBI Taxonomy" id="152268"/>
    <lineage>
        <taxon>Bacteria</taxon>
        <taxon>Bacillati</taxon>
        <taxon>Bacillota</taxon>
        <taxon>Bacilli</taxon>
        <taxon>Bacillales</taxon>
        <taxon>Bacillaceae</taxon>
        <taxon>Metabacillus</taxon>
    </lineage>
</organism>
<dbReference type="AlphaFoldDB" id="A0A5C6W374"/>